<protein>
    <submittedName>
        <fullName evidence="5">Uncharacterized protein</fullName>
    </submittedName>
</protein>
<evidence type="ECO:0000256" key="4">
    <source>
        <dbReference type="ARBA" id="ARBA00023134"/>
    </source>
</evidence>
<dbReference type="AlphaFoldDB" id="A0AAN9L7F8"/>
<comment type="similarity">
    <text evidence="1">Belongs to the tubulin family.</text>
</comment>
<organism evidence="5 6">
    <name type="scientific">Canavalia gladiata</name>
    <name type="common">Sword bean</name>
    <name type="synonym">Dolichos gladiatus</name>
    <dbReference type="NCBI Taxonomy" id="3824"/>
    <lineage>
        <taxon>Eukaryota</taxon>
        <taxon>Viridiplantae</taxon>
        <taxon>Streptophyta</taxon>
        <taxon>Embryophyta</taxon>
        <taxon>Tracheophyta</taxon>
        <taxon>Spermatophyta</taxon>
        <taxon>Magnoliopsida</taxon>
        <taxon>eudicotyledons</taxon>
        <taxon>Gunneridae</taxon>
        <taxon>Pentapetalae</taxon>
        <taxon>rosids</taxon>
        <taxon>fabids</taxon>
        <taxon>Fabales</taxon>
        <taxon>Fabaceae</taxon>
        <taxon>Papilionoideae</taxon>
        <taxon>50 kb inversion clade</taxon>
        <taxon>NPAAA clade</taxon>
        <taxon>indigoferoid/millettioid clade</taxon>
        <taxon>Phaseoleae</taxon>
        <taxon>Canavalia</taxon>
    </lineage>
</organism>
<proteinExistence type="inferred from homology"/>
<dbReference type="EMBL" id="JAYMYQ010000005">
    <property type="protein sequence ID" value="KAK7329064.1"/>
    <property type="molecule type" value="Genomic_DNA"/>
</dbReference>
<dbReference type="InterPro" id="IPR008280">
    <property type="entry name" value="Tub_FtsZ_C"/>
</dbReference>
<gene>
    <name evidence="5" type="ORF">VNO77_23209</name>
</gene>
<dbReference type="Proteomes" id="UP001367508">
    <property type="component" value="Unassembled WGS sequence"/>
</dbReference>
<keyword evidence="4" id="KW-0342">GTP-binding</keyword>
<keyword evidence="2" id="KW-0493">Microtubule</keyword>
<reference evidence="5 6" key="1">
    <citation type="submission" date="2024-01" db="EMBL/GenBank/DDBJ databases">
        <title>The genomes of 5 underutilized Papilionoideae crops provide insights into root nodulation and disease resistanc.</title>
        <authorList>
            <person name="Jiang F."/>
        </authorList>
    </citation>
    <scope>NUCLEOTIDE SEQUENCE [LARGE SCALE GENOMIC DNA]</scope>
    <source>
        <strain evidence="5">LVBAO_FW01</strain>
        <tissue evidence="5">Leaves</tissue>
    </source>
</reference>
<evidence type="ECO:0000256" key="3">
    <source>
        <dbReference type="ARBA" id="ARBA00022741"/>
    </source>
</evidence>
<evidence type="ECO:0000256" key="2">
    <source>
        <dbReference type="ARBA" id="ARBA00022701"/>
    </source>
</evidence>
<evidence type="ECO:0000313" key="6">
    <source>
        <dbReference type="Proteomes" id="UP001367508"/>
    </source>
</evidence>
<dbReference type="GO" id="GO:0005525">
    <property type="term" value="F:GTP binding"/>
    <property type="evidence" value="ECO:0007669"/>
    <property type="project" value="UniProtKB-KW"/>
</dbReference>
<evidence type="ECO:0000256" key="1">
    <source>
        <dbReference type="ARBA" id="ARBA00009636"/>
    </source>
</evidence>
<dbReference type="SUPFAM" id="SSF55307">
    <property type="entry name" value="Tubulin C-terminal domain-like"/>
    <property type="match status" value="1"/>
</dbReference>
<keyword evidence="3" id="KW-0547">Nucleotide-binding</keyword>
<name>A0AAN9L7F8_CANGL</name>
<dbReference type="GO" id="GO:0005874">
    <property type="term" value="C:microtubule"/>
    <property type="evidence" value="ECO:0007669"/>
    <property type="project" value="UniProtKB-KW"/>
</dbReference>
<dbReference type="InterPro" id="IPR023123">
    <property type="entry name" value="Tubulin_C"/>
</dbReference>
<dbReference type="Gene3D" id="1.10.287.600">
    <property type="entry name" value="Helix hairpin bin"/>
    <property type="match status" value="1"/>
</dbReference>
<comment type="caution">
    <text evidence="5">The sequence shown here is derived from an EMBL/GenBank/DDBJ whole genome shotgun (WGS) entry which is preliminary data.</text>
</comment>
<keyword evidence="6" id="KW-1185">Reference proteome</keyword>
<sequence length="114" mass="12904">MFSKVRVVWNLSLLHFKEEESYSLVSVIEGRLLAKNGNRKQMMTNTTSANTSLNESNNPCGEGTEEDEFFEACENLAPLEKDYEELLPYCAMNCCPFSGAHSVLAVYFNDMIVF</sequence>
<accession>A0AAN9L7F8</accession>
<evidence type="ECO:0000313" key="5">
    <source>
        <dbReference type="EMBL" id="KAK7329064.1"/>
    </source>
</evidence>